<dbReference type="Proteomes" id="UP001060275">
    <property type="component" value="Unassembled WGS sequence"/>
</dbReference>
<feature type="chain" id="PRO_5040423528" evidence="1">
    <location>
        <begin position="27"/>
        <end position="105"/>
    </location>
</feature>
<dbReference type="AlphaFoldDB" id="A0A9Q4APA0"/>
<evidence type="ECO:0000256" key="1">
    <source>
        <dbReference type="SAM" id="SignalP"/>
    </source>
</evidence>
<feature type="signal peptide" evidence="1">
    <location>
        <begin position="1"/>
        <end position="26"/>
    </location>
</feature>
<protein>
    <submittedName>
        <fullName evidence="2">Uncharacterized protein</fullName>
    </submittedName>
</protein>
<dbReference type="EMBL" id="JAMWDU010000003">
    <property type="protein sequence ID" value="MCP8887222.1"/>
    <property type="molecule type" value="Genomic_DNA"/>
</dbReference>
<evidence type="ECO:0000313" key="3">
    <source>
        <dbReference type="Proteomes" id="UP001060275"/>
    </source>
</evidence>
<evidence type="ECO:0000313" key="2">
    <source>
        <dbReference type="EMBL" id="MCP8887222.1"/>
    </source>
</evidence>
<sequence>MSQTIRTSLRGLCFLAGFALTTASMAAPIGDVSPSQDCFSKAALQHTLDNAKCGALPLEIRTPCIVQAMQTYVAATAACSNQGSGQKSTTLKQNIDAPFLRRIRN</sequence>
<comment type="caution">
    <text evidence="2">The sequence shown here is derived from an EMBL/GenBank/DDBJ whole genome shotgun (WGS) entry which is preliminary data.</text>
</comment>
<gene>
    <name evidence="2" type="ORF">NF348_08910</name>
</gene>
<keyword evidence="1" id="KW-0732">Signal</keyword>
<reference evidence="2" key="1">
    <citation type="submission" date="2022-06" db="EMBL/GenBank/DDBJ databases">
        <title>Devosia sp. XJ19-45 genome assembly.</title>
        <authorList>
            <person name="Li B."/>
            <person name="Cai M."/>
            <person name="Nie G."/>
            <person name="Li W."/>
        </authorList>
    </citation>
    <scope>NUCLEOTIDE SEQUENCE</scope>
    <source>
        <strain evidence="2">XJ19-45</strain>
    </source>
</reference>
<name>A0A9Q4APA0_9HYPH</name>
<organism evidence="2 3">
    <name type="scientific">Devosia ureilytica</name>
    <dbReference type="NCBI Taxonomy" id="2952754"/>
    <lineage>
        <taxon>Bacteria</taxon>
        <taxon>Pseudomonadati</taxon>
        <taxon>Pseudomonadota</taxon>
        <taxon>Alphaproteobacteria</taxon>
        <taxon>Hyphomicrobiales</taxon>
        <taxon>Devosiaceae</taxon>
        <taxon>Devosia</taxon>
    </lineage>
</organism>
<accession>A0A9Q4APA0</accession>
<dbReference type="RefSeq" id="WP_254674302.1">
    <property type="nucleotide sequence ID" value="NZ_JAMWDU010000003.1"/>
</dbReference>
<keyword evidence="3" id="KW-1185">Reference proteome</keyword>
<proteinExistence type="predicted"/>